<keyword evidence="4" id="KW-1185">Reference proteome</keyword>
<dbReference type="RefSeq" id="WP_282767435.1">
    <property type="nucleotide sequence ID" value="NZ_JASCTH010000065.1"/>
</dbReference>
<dbReference type="Pfam" id="PF20148">
    <property type="entry name" value="DUF6531"/>
    <property type="match status" value="1"/>
</dbReference>
<dbReference type="InterPro" id="IPR022385">
    <property type="entry name" value="Rhs_assc_core"/>
</dbReference>
<dbReference type="InterPro" id="IPR050708">
    <property type="entry name" value="T6SS_VgrG/RHS"/>
</dbReference>
<comment type="caution">
    <text evidence="3">The sequence shown here is derived from an EMBL/GenBank/DDBJ whole genome shotgun (WGS) entry which is preliminary data.</text>
</comment>
<reference evidence="3 4" key="1">
    <citation type="submission" date="2023-05" db="EMBL/GenBank/DDBJ databases">
        <title>Actinoplanes sp. NEAU-A12 genome sequencing.</title>
        <authorList>
            <person name="Wang Z.-S."/>
        </authorList>
    </citation>
    <scope>NUCLEOTIDE SEQUENCE [LARGE SCALE GENOMIC DNA]</scope>
    <source>
        <strain evidence="3 4">NEAU-A12</strain>
    </source>
</reference>
<dbReference type="InterPro" id="IPR006530">
    <property type="entry name" value="YD"/>
</dbReference>
<evidence type="ECO:0000256" key="1">
    <source>
        <dbReference type="SAM" id="MobiDB-lite"/>
    </source>
</evidence>
<dbReference type="NCBIfam" id="TIGR03696">
    <property type="entry name" value="Rhs_assc_core"/>
    <property type="match status" value="1"/>
</dbReference>
<protein>
    <submittedName>
        <fullName evidence="3">RHS repeat-associated core domain-containing protein</fullName>
    </submittedName>
</protein>
<evidence type="ECO:0000313" key="3">
    <source>
        <dbReference type="EMBL" id="MDI6105972.1"/>
    </source>
</evidence>
<proteinExistence type="predicted"/>
<dbReference type="PANTHER" id="PTHR32305:SF15">
    <property type="entry name" value="PROTEIN RHSA-RELATED"/>
    <property type="match status" value="1"/>
</dbReference>
<dbReference type="Proteomes" id="UP001241758">
    <property type="component" value="Unassembled WGS sequence"/>
</dbReference>
<organism evidence="3 4">
    <name type="scientific">Actinoplanes sandaracinus</name>
    <dbReference type="NCBI Taxonomy" id="3045177"/>
    <lineage>
        <taxon>Bacteria</taxon>
        <taxon>Bacillati</taxon>
        <taxon>Actinomycetota</taxon>
        <taxon>Actinomycetes</taxon>
        <taxon>Micromonosporales</taxon>
        <taxon>Micromonosporaceae</taxon>
        <taxon>Actinoplanes</taxon>
    </lineage>
</organism>
<evidence type="ECO:0000259" key="2">
    <source>
        <dbReference type="Pfam" id="PF20148"/>
    </source>
</evidence>
<dbReference type="Gene3D" id="2.180.10.10">
    <property type="entry name" value="RHS repeat-associated core"/>
    <property type="match status" value="1"/>
</dbReference>
<name>A0ABT6X1S7_9ACTN</name>
<feature type="domain" description="DUF6531" evidence="2">
    <location>
        <begin position="823"/>
        <end position="872"/>
    </location>
</feature>
<accession>A0ABT6X1S7</accession>
<dbReference type="InterPro" id="IPR045351">
    <property type="entry name" value="DUF6531"/>
</dbReference>
<dbReference type="NCBIfam" id="TIGR01643">
    <property type="entry name" value="YD_repeat_2x"/>
    <property type="match status" value="1"/>
</dbReference>
<sequence>MVLALTATLLDVAKPRPAIAAPTTAQQGAEQALERPDEAAALVTARLTGKRVRISGLTSETSEFFALPEGQVEATVAAGVVRVRRDGGWVPVDLTLRPQADGSVAPAAHPLEVKVSGVRAASPSGELASVGTGTDRVALGWQGALPPPLLNGNKATYRDVLPDTDLVVEATRSGFEQFVVAKSPAAVPHLDEVLVPLSGTRVAAVDEDATGSLAVEDSAGRKVASVPTPLMWDAQLAPNGESPARVTQVEVTAEQPKTKSKAKASAKNATPAPAGPATLKLTPDVKWLTDPATKYPVTIDPQINKLLTTFDTTVSERSTADQGGADYLRLGVTTEATPKKSRSFVQWDSSALRGKQITAASAHFYNWYSTTCAQTPWEIWTTDPANADTRWANQPKWLTKEATSTQTKGLNTTCGDGWVSIDAKNFFQRAATGNANRAHMGIRAANEADKSQWKEFRSRNADNTAQVPYAKVTYNSYPTIGARSTLPSVPCVSGGHRPYINTETPQLKAVVSDPDGSKVKASFEWFAIDNAGNVNKIGGTTTGLAASGSTLTAAIPAGVLKNNSSYAWRVMTNDGTVDSAWSSFCDFTVDKDAPGIAPAVTSTAYPAGTWGGAANKAGDFTFNAAGVGDAAAFEYGLDVNPPTQRVNAANLGGTATANIVPGSDGPHTLFVRSVDRAGNRSPVAKYEFQVGAGAVTKPANGDLIAGLTTLEGAGKSDAAGVEYQWRRGDADGWQNVPQAHVALTEGGGAVTWPLPATGGKPARLNWDVARTLNDAEAGPDPLDGPVQLRAVFTGAGAGTSSTVKFNFDRDRASAASQEIGPGSVNLLTGNFTVSDSDVSVDAFGSDLTLSRTYTSRQAGKVDAMFGPGWTSAVVVDEAESPYTALTVTGSLVQVGLPEGDSVGFARDRTTATGATFESELGAEDLTLTYTSAGDRYTLKNVDGTVVTFTRSGDTPAGQYLPTGVDLPGSGQSTTLSWEKVTLDGATVMRPTRMLAPAPAGVDCSNGVVKGCRALNFHYATATTASGAEAGQFGDYTNRLREVTFTAFDPGADKMATVALARYDYDNTGRLRSVWDPRLDYDNGKHLADTYRYDGAGGVLSELRPAGQEPWQLFYSQIPGDPGVGRLHQVKRSALGAGTAVYSLAYQVPTAGNGAPYTLSAELTRRWGQTVHPVEATAVFGPDQIPDGNLSEGKLPSSYERADITYVDANGRKVNTAAPGDYLTATWYDKWGNIVRELGAGNLRRALDAAGNDSAEQEAQAAYELSTLNVYSADGQQLRDTYGPEHEVVTPGPWLRGRQHTATRYDEGAPTDGGPFNLPTTVTTSLSFTDDRGTQEIEPRVTKTGYDWKLRQPTSSTVGPDWPNLTTRTRYNEAGLVVATTAPRGGDSGDTPSTRKTIYYQAGAGSGRGECDNKPHWANLPCRVESGGQSDSGPALPATVTTYDMFNQPVTEVEKAGDTVLRTKRFSYDGAGRIQETAVTGLGTPVPVERNVYDAATGVLVRTQSVVDGKVTGEVVREHDALGRQIGYTDADGNRSTTGYDLLGRVVTTSNGKGTRSYGFDAGNERRGLLTSITDSLAGGTFTARHDADGAVVAETWPNGMTVTHEYDETGTERAINYERPGCGRDDCSVYYDIARNNVHGQKRWTDDPFATQVFSYDPAGRLFYTTVTGRGDGICDIRKYDLDKASNRTKKHTYRSDSSDCLVENPTGSTSYSYDSADRITGGYTYDALGRTTVLPAADTANPNGGNVTLDYHTTDLVKSITQAGRTTNYTLDVTGERIRSWTDTTAGNVTRTHHYDDDTDNPTWTDEGNNTYTTAIAGITDMAGIASNNGINWQISNLHGDITATITNNDAGLTTTSSTDEYGNPADSDKIGQQRYGWLGVKQRAADTPTGIILMGVRLYNPTTGRFLQVDPVYGGSCNAYDYACADPTNKQDITGKWIGIALRGAAAACKLGRSWCARSAKYVGRKSWDGLKYVGRKIQKNNYFRIGKGGGPPQYNLFRFSAGPSKKHWRRLSPRKQWVFRYHVHVDRRYGGWSNWYRGTGRDWWKRW</sequence>
<gene>
    <name evidence="3" type="ORF">QLQ12_46120</name>
</gene>
<dbReference type="EMBL" id="JASCTH010000065">
    <property type="protein sequence ID" value="MDI6105972.1"/>
    <property type="molecule type" value="Genomic_DNA"/>
</dbReference>
<feature type="region of interest" description="Disordered" evidence="1">
    <location>
        <begin position="252"/>
        <end position="279"/>
    </location>
</feature>
<evidence type="ECO:0000313" key="4">
    <source>
        <dbReference type="Proteomes" id="UP001241758"/>
    </source>
</evidence>
<dbReference type="PANTHER" id="PTHR32305">
    <property type="match status" value="1"/>
</dbReference>